<evidence type="ECO:0000313" key="2">
    <source>
        <dbReference type="Proteomes" id="UP000294848"/>
    </source>
</evidence>
<evidence type="ECO:0000313" key="1">
    <source>
        <dbReference type="EMBL" id="TDO04831.1"/>
    </source>
</evidence>
<proteinExistence type="predicted"/>
<comment type="caution">
    <text evidence="1">The sequence shown here is derived from an EMBL/GenBank/DDBJ whole genome shotgun (WGS) entry which is preliminary data.</text>
</comment>
<sequence length="79" mass="9389">MLPVFRIEVESQPYQHRRGDNPEAYADHLVYTYHIENDEKHENAQQSACEDEQVLTFQSLKFHAFAYSFIDVIFHIDCL</sequence>
<dbReference type="EMBL" id="SNWI01000001">
    <property type="protein sequence ID" value="TDO04831.1"/>
    <property type="molecule type" value="Genomic_DNA"/>
</dbReference>
<name>A0A4R6HAU1_9BACT</name>
<dbReference type="AlphaFoldDB" id="A0A4R6HAU1"/>
<gene>
    <name evidence="1" type="ORF">DET52_101182</name>
</gene>
<protein>
    <submittedName>
        <fullName evidence="1">Uncharacterized protein</fullName>
    </submittedName>
</protein>
<dbReference type="Proteomes" id="UP000294848">
    <property type="component" value="Unassembled WGS sequence"/>
</dbReference>
<reference evidence="1 2" key="1">
    <citation type="submission" date="2019-03" db="EMBL/GenBank/DDBJ databases">
        <title>Freshwater and sediment microbial communities from various areas in North America, analyzing microbe dynamics in response to fracking.</title>
        <authorList>
            <person name="Lamendella R."/>
        </authorList>
    </citation>
    <scope>NUCLEOTIDE SEQUENCE [LARGE SCALE GENOMIC DNA]</scope>
    <source>
        <strain evidence="1 2">114D</strain>
    </source>
</reference>
<organism evidence="1 2">
    <name type="scientific">Sunxiuqinia elliptica</name>
    <dbReference type="NCBI Taxonomy" id="655355"/>
    <lineage>
        <taxon>Bacteria</taxon>
        <taxon>Pseudomonadati</taxon>
        <taxon>Bacteroidota</taxon>
        <taxon>Bacteroidia</taxon>
        <taxon>Marinilabiliales</taxon>
        <taxon>Prolixibacteraceae</taxon>
        <taxon>Sunxiuqinia</taxon>
    </lineage>
</organism>
<accession>A0A4R6HAU1</accession>